<accession>A0A4D4L0A0</accession>
<organism evidence="1 2">
    <name type="scientific">Streptomyces violaceusniger</name>
    <dbReference type="NCBI Taxonomy" id="68280"/>
    <lineage>
        <taxon>Bacteria</taxon>
        <taxon>Bacillati</taxon>
        <taxon>Actinomycetota</taxon>
        <taxon>Actinomycetes</taxon>
        <taxon>Kitasatosporales</taxon>
        <taxon>Streptomycetaceae</taxon>
        <taxon>Streptomyces</taxon>
        <taxon>Streptomyces violaceusniger group</taxon>
    </lineage>
</organism>
<dbReference type="AlphaFoldDB" id="A0A4D4L0A0"/>
<dbReference type="SUPFAM" id="SSF51395">
    <property type="entry name" value="FMN-linked oxidoreductases"/>
    <property type="match status" value="1"/>
</dbReference>
<proteinExistence type="predicted"/>
<dbReference type="Proteomes" id="UP000301309">
    <property type="component" value="Unassembled WGS sequence"/>
</dbReference>
<reference evidence="1 2" key="1">
    <citation type="journal article" date="2020" name="Int. J. Syst. Evol. Microbiol.">
        <title>Reclassification of Streptomyces castelarensis and Streptomyces sporoclivatus as later heterotypic synonyms of Streptomyces antimycoticus.</title>
        <authorList>
            <person name="Komaki H."/>
            <person name="Tamura T."/>
        </authorList>
    </citation>
    <scope>NUCLEOTIDE SEQUENCE [LARGE SCALE GENOMIC DNA]</scope>
    <source>
        <strain evidence="1 2">NBRC 13459</strain>
    </source>
</reference>
<dbReference type="InterPro" id="IPR013785">
    <property type="entry name" value="Aldolase_TIM"/>
</dbReference>
<evidence type="ECO:0000313" key="2">
    <source>
        <dbReference type="Proteomes" id="UP000301309"/>
    </source>
</evidence>
<protein>
    <submittedName>
        <fullName evidence="1">Uncharacterized protein</fullName>
    </submittedName>
</protein>
<dbReference type="Gene3D" id="3.20.20.70">
    <property type="entry name" value="Aldolase class I"/>
    <property type="match status" value="1"/>
</dbReference>
<keyword evidence="2" id="KW-1185">Reference proteome</keyword>
<dbReference type="EMBL" id="BJHW01000001">
    <property type="protein sequence ID" value="GDY52177.1"/>
    <property type="molecule type" value="Genomic_DNA"/>
</dbReference>
<name>A0A4D4L0A0_STRVO</name>
<sequence>MWGHGSDCSGERDHLLDTLIKIVNNIAMSVKHPDCPTLLSPWSIRGQELRNRVVFPPTCPTWVDNPWSGRFTDQAVAYYRERAAWGW</sequence>
<evidence type="ECO:0000313" key="1">
    <source>
        <dbReference type="EMBL" id="GDY52177.1"/>
    </source>
</evidence>
<comment type="caution">
    <text evidence="1">The sequence shown here is derived from an EMBL/GenBank/DDBJ whole genome shotgun (WGS) entry which is preliminary data.</text>
</comment>
<gene>
    <name evidence="1" type="ORF">SVIO_028000</name>
</gene>